<dbReference type="AlphaFoldDB" id="A0A1I1TGX7"/>
<organism evidence="5 6">
    <name type="scientific">Lactobacillus bombicola</name>
    <dbReference type="NCBI Taxonomy" id="1505723"/>
    <lineage>
        <taxon>Bacteria</taxon>
        <taxon>Bacillati</taxon>
        <taxon>Bacillota</taxon>
        <taxon>Bacilli</taxon>
        <taxon>Lactobacillales</taxon>
        <taxon>Lactobacillaceae</taxon>
        <taxon>Lactobacillus</taxon>
    </lineage>
</organism>
<reference evidence="6" key="1">
    <citation type="submission" date="2016-10" db="EMBL/GenBank/DDBJ databases">
        <authorList>
            <person name="Varghese N."/>
            <person name="Submissions S."/>
        </authorList>
    </citation>
    <scope>NUCLEOTIDE SEQUENCE [LARGE SCALE GENOMIC DNA]</scope>
    <source>
        <strain evidence="6">R-53102</strain>
    </source>
</reference>
<protein>
    <recommendedName>
        <fullName evidence="3">Co-chaperonin GroES</fullName>
    </recommendedName>
    <alternativeName>
        <fullName evidence="3">10 kDa chaperonin</fullName>
    </alternativeName>
    <alternativeName>
        <fullName evidence="3">Chaperonin-10</fullName>
        <shortName evidence="3">Cpn10</shortName>
    </alternativeName>
</protein>
<dbReference type="Gene3D" id="2.30.33.40">
    <property type="entry name" value="GroES chaperonin"/>
    <property type="match status" value="1"/>
</dbReference>
<dbReference type="STRING" id="1505723.SAMN04487792_1446"/>
<dbReference type="PANTHER" id="PTHR10772:SF58">
    <property type="entry name" value="CO-CHAPERONIN GROES"/>
    <property type="match status" value="1"/>
</dbReference>
<dbReference type="NCBIfam" id="NF001534">
    <property type="entry name" value="PRK00364.2-5"/>
    <property type="match status" value="1"/>
</dbReference>
<evidence type="ECO:0000313" key="5">
    <source>
        <dbReference type="EMBL" id="SFD57834.1"/>
    </source>
</evidence>
<evidence type="ECO:0000256" key="2">
    <source>
        <dbReference type="ARBA" id="ARBA00023186"/>
    </source>
</evidence>
<sequence length="109" mass="11719">MTKIKDIKLNLGGTNVLQPIGDRVIVKVKEEEEKTVGGIVLASNAKQKPTEGEVVAVGAGSYAENGSKIPMTVAEGDIVLYDKYSGTDVNYEGEKYLVLHEKDILAVVK</sequence>
<dbReference type="InterPro" id="IPR018369">
    <property type="entry name" value="Chaprnonin_Cpn10_CS"/>
</dbReference>
<dbReference type="CDD" id="cd00320">
    <property type="entry name" value="cpn10"/>
    <property type="match status" value="1"/>
</dbReference>
<accession>A0A1I1TGX7</accession>
<evidence type="ECO:0000256" key="3">
    <source>
        <dbReference type="HAMAP-Rule" id="MF_00580"/>
    </source>
</evidence>
<dbReference type="NCBIfam" id="NF001531">
    <property type="entry name" value="PRK00364.2-2"/>
    <property type="match status" value="1"/>
</dbReference>
<name>A0A1I1TGX7_9LACO</name>
<dbReference type="EMBL" id="FOMN01000009">
    <property type="protein sequence ID" value="SFD57834.1"/>
    <property type="molecule type" value="Genomic_DNA"/>
</dbReference>
<gene>
    <name evidence="3" type="primary">groES</name>
    <name evidence="3" type="synonym">groS</name>
    <name evidence="5" type="ORF">SAMN04487792_1446</name>
</gene>
<comment type="similarity">
    <text evidence="1 3 4">Belongs to the GroES chaperonin family.</text>
</comment>
<comment type="function">
    <text evidence="3 4">Together with the chaperonin GroEL, plays an essential role in assisting protein folding. The GroEL-GroES system forms a nano-cage that allows encapsulation of the non-native substrate proteins and provides a physical environment optimized to promote and accelerate protein folding. GroES binds to the apical surface of the GroEL ring, thereby capping the opening of the GroEL channel.</text>
</comment>
<dbReference type="GO" id="GO:0051082">
    <property type="term" value="F:unfolded protein binding"/>
    <property type="evidence" value="ECO:0007669"/>
    <property type="project" value="TreeGrafter"/>
</dbReference>
<dbReference type="GO" id="GO:0044183">
    <property type="term" value="F:protein folding chaperone"/>
    <property type="evidence" value="ECO:0007669"/>
    <property type="project" value="InterPro"/>
</dbReference>
<dbReference type="PROSITE" id="PS00681">
    <property type="entry name" value="CHAPERONINS_CPN10"/>
    <property type="match status" value="1"/>
</dbReference>
<dbReference type="PRINTS" id="PR00297">
    <property type="entry name" value="CHAPERONIN10"/>
</dbReference>
<dbReference type="SMART" id="SM00883">
    <property type="entry name" value="Cpn10"/>
    <property type="match status" value="1"/>
</dbReference>
<dbReference type="InterPro" id="IPR020818">
    <property type="entry name" value="Chaperonin_GroES"/>
</dbReference>
<dbReference type="GO" id="GO:0046872">
    <property type="term" value="F:metal ion binding"/>
    <property type="evidence" value="ECO:0007669"/>
    <property type="project" value="TreeGrafter"/>
</dbReference>
<evidence type="ECO:0000256" key="4">
    <source>
        <dbReference type="RuleBase" id="RU000535"/>
    </source>
</evidence>
<comment type="subunit">
    <text evidence="3">Heptamer of 7 subunits arranged in a ring. Interacts with the chaperonin GroEL.</text>
</comment>
<dbReference type="GO" id="GO:0005737">
    <property type="term" value="C:cytoplasm"/>
    <property type="evidence" value="ECO:0007669"/>
    <property type="project" value="UniProtKB-SubCell"/>
</dbReference>
<dbReference type="FunFam" id="2.30.33.40:FF:000001">
    <property type="entry name" value="10 kDa chaperonin"/>
    <property type="match status" value="1"/>
</dbReference>
<dbReference type="Pfam" id="PF00166">
    <property type="entry name" value="Cpn10"/>
    <property type="match status" value="1"/>
</dbReference>
<dbReference type="InterPro" id="IPR037124">
    <property type="entry name" value="Chaperonin_GroES_sf"/>
</dbReference>
<dbReference type="PANTHER" id="PTHR10772">
    <property type="entry name" value="10 KDA HEAT SHOCK PROTEIN"/>
    <property type="match status" value="1"/>
</dbReference>
<proteinExistence type="inferred from homology"/>
<dbReference type="InterPro" id="IPR011032">
    <property type="entry name" value="GroES-like_sf"/>
</dbReference>
<dbReference type="GO" id="GO:0005524">
    <property type="term" value="F:ATP binding"/>
    <property type="evidence" value="ECO:0007669"/>
    <property type="project" value="InterPro"/>
</dbReference>
<dbReference type="Proteomes" id="UP000199599">
    <property type="component" value="Unassembled WGS sequence"/>
</dbReference>
<dbReference type="GO" id="GO:0051087">
    <property type="term" value="F:protein-folding chaperone binding"/>
    <property type="evidence" value="ECO:0007669"/>
    <property type="project" value="TreeGrafter"/>
</dbReference>
<comment type="subcellular location">
    <subcellularLocation>
        <location evidence="3">Cytoplasm</location>
    </subcellularLocation>
</comment>
<dbReference type="NCBIfam" id="NF001533">
    <property type="entry name" value="PRK00364.2-4"/>
    <property type="match status" value="1"/>
</dbReference>
<dbReference type="SUPFAM" id="SSF50129">
    <property type="entry name" value="GroES-like"/>
    <property type="match status" value="1"/>
</dbReference>
<dbReference type="HAMAP" id="MF_00580">
    <property type="entry name" value="CH10"/>
    <property type="match status" value="1"/>
</dbReference>
<keyword evidence="2 3" id="KW-0143">Chaperone</keyword>
<evidence type="ECO:0000256" key="1">
    <source>
        <dbReference type="ARBA" id="ARBA00006975"/>
    </source>
</evidence>
<evidence type="ECO:0000313" key="6">
    <source>
        <dbReference type="Proteomes" id="UP000199599"/>
    </source>
</evidence>
<keyword evidence="3" id="KW-0963">Cytoplasm</keyword>